<feature type="transmembrane region" description="Helical" evidence="2">
    <location>
        <begin position="27"/>
        <end position="47"/>
    </location>
</feature>
<evidence type="ECO:0000256" key="1">
    <source>
        <dbReference type="SAM" id="MobiDB-lite"/>
    </source>
</evidence>
<evidence type="ECO:0000313" key="3">
    <source>
        <dbReference type="EMBL" id="GIH19941.1"/>
    </source>
</evidence>
<keyword evidence="2" id="KW-0472">Membrane</keyword>
<evidence type="ECO:0000256" key="2">
    <source>
        <dbReference type="SAM" id="Phobius"/>
    </source>
</evidence>
<feature type="region of interest" description="Disordered" evidence="1">
    <location>
        <begin position="1"/>
        <end position="21"/>
    </location>
</feature>
<dbReference type="Proteomes" id="UP000642748">
    <property type="component" value="Unassembled WGS sequence"/>
</dbReference>
<name>A0A8J3R4L0_9ACTN</name>
<comment type="caution">
    <text evidence="3">The sequence shown here is derived from an EMBL/GenBank/DDBJ whole genome shotgun (WGS) entry which is preliminary data.</text>
</comment>
<proteinExistence type="predicted"/>
<protein>
    <submittedName>
        <fullName evidence="3">Uncharacterized protein</fullName>
    </submittedName>
</protein>
<evidence type="ECO:0000313" key="4">
    <source>
        <dbReference type="Proteomes" id="UP000642748"/>
    </source>
</evidence>
<sequence length="206" mass="21555">MSDLPLLEPVYEDEAQESTRPSHRRRWITVGTVGAVFVAAVATLGVVDWRRHHTGSTLSTPATIGTLRHDTAADAAQTADYLRDALGADLALRSTTGAVYSDPANKDRVVLLFGGTGSISSPDKELGSALGLLDDSSGSITGLHDVPAGPLGGTMRCGTSNGDGGPMTVCGWADNGSLAVALFPDRSMDESTQLIVQVREAVEHRK</sequence>
<keyword evidence="2" id="KW-1133">Transmembrane helix</keyword>
<keyword evidence="2" id="KW-0812">Transmembrane</keyword>
<reference evidence="3" key="1">
    <citation type="submission" date="2021-01" db="EMBL/GenBank/DDBJ databases">
        <title>Whole genome shotgun sequence of Rugosimonospora africana NBRC 104875.</title>
        <authorList>
            <person name="Komaki H."/>
            <person name="Tamura T."/>
        </authorList>
    </citation>
    <scope>NUCLEOTIDE SEQUENCE</scope>
    <source>
        <strain evidence="3">NBRC 104875</strain>
    </source>
</reference>
<dbReference type="AlphaFoldDB" id="A0A8J3R4L0"/>
<gene>
    <name evidence="3" type="ORF">Raf01_81130</name>
</gene>
<dbReference type="EMBL" id="BONZ01000087">
    <property type="protein sequence ID" value="GIH19941.1"/>
    <property type="molecule type" value="Genomic_DNA"/>
</dbReference>
<accession>A0A8J3R4L0</accession>
<keyword evidence="4" id="KW-1185">Reference proteome</keyword>
<organism evidence="3 4">
    <name type="scientific">Rugosimonospora africana</name>
    <dbReference type="NCBI Taxonomy" id="556532"/>
    <lineage>
        <taxon>Bacteria</taxon>
        <taxon>Bacillati</taxon>
        <taxon>Actinomycetota</taxon>
        <taxon>Actinomycetes</taxon>
        <taxon>Micromonosporales</taxon>
        <taxon>Micromonosporaceae</taxon>
        <taxon>Rugosimonospora</taxon>
    </lineage>
</organism>
<dbReference type="RefSeq" id="WP_203923383.1">
    <property type="nucleotide sequence ID" value="NZ_BONZ01000087.1"/>
</dbReference>